<feature type="transmembrane region" description="Helical" evidence="8">
    <location>
        <begin position="30"/>
        <end position="48"/>
    </location>
</feature>
<dbReference type="EMBL" id="CP108085">
    <property type="protein sequence ID" value="WUP72504.1"/>
    <property type="molecule type" value="Genomic_DNA"/>
</dbReference>
<comment type="similarity">
    <text evidence="2">Belongs to the nicotinamide ribonucleoside (NR) uptake permease (TC 4.B.1) family.</text>
</comment>
<keyword evidence="4" id="KW-1003">Cell membrane</keyword>
<feature type="transmembrane region" description="Helical" evidence="8">
    <location>
        <begin position="55"/>
        <end position="76"/>
    </location>
</feature>
<organism evidence="9 10">
    <name type="scientific">Microbispora hainanensis</name>
    <dbReference type="NCBI Taxonomy" id="568844"/>
    <lineage>
        <taxon>Bacteria</taxon>
        <taxon>Bacillati</taxon>
        <taxon>Actinomycetota</taxon>
        <taxon>Actinomycetes</taxon>
        <taxon>Streptosporangiales</taxon>
        <taxon>Streptosporangiaceae</taxon>
        <taxon>Microbispora</taxon>
    </lineage>
</organism>
<keyword evidence="6 8" id="KW-1133">Transmembrane helix</keyword>
<feature type="transmembrane region" description="Helical" evidence="8">
    <location>
        <begin position="82"/>
        <end position="103"/>
    </location>
</feature>
<reference evidence="9" key="1">
    <citation type="submission" date="2022-10" db="EMBL/GenBank/DDBJ databases">
        <title>The complete genomes of actinobacterial strains from the NBC collection.</title>
        <authorList>
            <person name="Joergensen T.S."/>
            <person name="Alvarez Arevalo M."/>
            <person name="Sterndorff E.B."/>
            <person name="Faurdal D."/>
            <person name="Vuksanovic O."/>
            <person name="Mourched A.-S."/>
            <person name="Charusanti P."/>
            <person name="Shaw S."/>
            <person name="Blin K."/>
            <person name="Weber T."/>
        </authorList>
    </citation>
    <scope>NUCLEOTIDE SEQUENCE</scope>
    <source>
        <strain evidence="9">NBC_00254</strain>
    </source>
</reference>
<evidence type="ECO:0000256" key="8">
    <source>
        <dbReference type="SAM" id="Phobius"/>
    </source>
</evidence>
<keyword evidence="5 8" id="KW-0812">Transmembrane</keyword>
<keyword evidence="7 8" id="KW-0472">Membrane</keyword>
<dbReference type="PANTHER" id="PTHR36122:SF2">
    <property type="entry name" value="NICOTINAMIDE RIBOSIDE TRANSPORTER PNUC"/>
    <property type="match status" value="1"/>
</dbReference>
<gene>
    <name evidence="9" type="primary">pnuC</name>
    <name evidence="9" type="ORF">OG913_24115</name>
</gene>
<keyword evidence="3" id="KW-0813">Transport</keyword>
<comment type="subcellular location">
    <subcellularLocation>
        <location evidence="1">Cell membrane</location>
        <topology evidence="1">Multi-pass membrane protein</topology>
    </subcellularLocation>
</comment>
<evidence type="ECO:0000256" key="3">
    <source>
        <dbReference type="ARBA" id="ARBA00022448"/>
    </source>
</evidence>
<accession>A0ABZ1SJ59</accession>
<dbReference type="InterPro" id="IPR006419">
    <property type="entry name" value="NMN_transpt_PnuC"/>
</dbReference>
<dbReference type="NCBIfam" id="TIGR01528">
    <property type="entry name" value="NMN_trans_PnuC"/>
    <property type="match status" value="1"/>
</dbReference>
<evidence type="ECO:0000256" key="5">
    <source>
        <dbReference type="ARBA" id="ARBA00022692"/>
    </source>
</evidence>
<dbReference type="PANTHER" id="PTHR36122">
    <property type="entry name" value="NICOTINAMIDE RIBOSIDE TRANSPORTER PNUC"/>
    <property type="match status" value="1"/>
</dbReference>
<dbReference type="RefSeq" id="WP_261985695.1">
    <property type="nucleotide sequence ID" value="NZ_CP108085.1"/>
</dbReference>
<evidence type="ECO:0000256" key="2">
    <source>
        <dbReference type="ARBA" id="ARBA00006669"/>
    </source>
</evidence>
<protein>
    <submittedName>
        <fullName evidence="9">Nicotinamide riboside transporter PnuC</fullName>
    </submittedName>
</protein>
<sequence length="223" mass="24401">MTIKEVAVALTDLLGPLLEPAITLGGVSTSWAELLGFATGALTVWLVVRQHVWNWPIGVANVVLLGLVFLAVGLYADAALQIVYVLLGLYGWWQWLYGGAGRTTLTVTRTGRAEWGWLVLAGAAATALLTAALTTWTNSAVPFWDALTTALSLMATYGQCRKRVESWWLWITVDLVYIPLYAYKELYLTSVLYVLFLALCVAGLLAWRRDEAARPAAAPVVTR</sequence>
<keyword evidence="10" id="KW-1185">Reference proteome</keyword>
<evidence type="ECO:0000313" key="9">
    <source>
        <dbReference type="EMBL" id="WUP72504.1"/>
    </source>
</evidence>
<evidence type="ECO:0000256" key="7">
    <source>
        <dbReference type="ARBA" id="ARBA00023136"/>
    </source>
</evidence>
<name>A0ABZ1SJ59_9ACTN</name>
<evidence type="ECO:0000256" key="4">
    <source>
        <dbReference type="ARBA" id="ARBA00022475"/>
    </source>
</evidence>
<feature type="transmembrane region" description="Helical" evidence="8">
    <location>
        <begin position="190"/>
        <end position="207"/>
    </location>
</feature>
<proteinExistence type="inferred from homology"/>
<evidence type="ECO:0000313" key="10">
    <source>
        <dbReference type="Proteomes" id="UP001432011"/>
    </source>
</evidence>
<evidence type="ECO:0000256" key="6">
    <source>
        <dbReference type="ARBA" id="ARBA00022989"/>
    </source>
</evidence>
<evidence type="ECO:0000256" key="1">
    <source>
        <dbReference type="ARBA" id="ARBA00004651"/>
    </source>
</evidence>
<feature type="transmembrane region" description="Helical" evidence="8">
    <location>
        <begin position="115"/>
        <end position="136"/>
    </location>
</feature>
<dbReference type="Proteomes" id="UP001432011">
    <property type="component" value="Chromosome"/>
</dbReference>
<dbReference type="Pfam" id="PF04973">
    <property type="entry name" value="NMN_transporter"/>
    <property type="match status" value="1"/>
</dbReference>